<accession>A0AAD5LHZ3</accession>
<reference evidence="2" key="1">
    <citation type="submission" date="2021-12" db="EMBL/GenBank/DDBJ databases">
        <title>Prjna785345.</title>
        <authorList>
            <person name="Rujirawat T."/>
            <person name="Krajaejun T."/>
        </authorList>
    </citation>
    <scope>NUCLEOTIDE SEQUENCE</scope>
    <source>
        <strain evidence="2">Pi057C3</strain>
    </source>
</reference>
<comment type="caution">
    <text evidence="2">The sequence shown here is derived from an EMBL/GenBank/DDBJ whole genome shotgun (WGS) entry which is preliminary data.</text>
</comment>
<sequence>MAFTYESGRVAACVNRVNDYQRSFQFYQDNAKRTLLATFDEHAVGSAGHPKGKKLLLTKDGGMILQADDVLVKRWRWDPKAQHAGTVPHESVIIPLNDALLFTFKDRSDMTVKFTPAPGIVVTFDCGERLRRTDSYLDHAHRATHGAQRGKLVIVQDVPTLQQRQKQIELASIEKRSKQKPRSRDLTHDQLKTIVSRLEGDFDSYEGCRVTPCADGNWKEAAQEQSLREIPRLPSTGAEIGNTPTLFGSPVQVNDATESLRRLRHPENGKWLGSVELRAKLGQENPTLARKGPLTNASGRYTRELAVSGYVNGHRPARSEHLPVVSAAQLDKFLRTECSKEELVVIACLRADDPQSRATELVLEQVQAQLTLFASDQNRPESPPSSAASRLKCRLAKCDLAESKQLAERYRIRAAPTFLVLQKEAFQWDLALSGDQAVAFLSRLPLGRRSSSWATPAPESVIALSGARADQVGEPTYGLLEDTEVRAIDRLVQPRGKTRASPSLVCAIISTPHCEVAFASSMCDDCRRAQGRRVSSASTSSDDAPLACPHCFIISATSKVTVVSPAVAETAAILVYKHIKAATLHRLVERWLQLQQHRMASTTENYAGLTVESFFIEMEKHYANAQRGSFLPDSAIPPVALSAAEVVLPTAHIPNVVVQLARPQ</sequence>
<organism evidence="2 3">
    <name type="scientific">Pythium insidiosum</name>
    <name type="common">Pythiosis disease agent</name>
    <dbReference type="NCBI Taxonomy" id="114742"/>
    <lineage>
        <taxon>Eukaryota</taxon>
        <taxon>Sar</taxon>
        <taxon>Stramenopiles</taxon>
        <taxon>Oomycota</taxon>
        <taxon>Peronosporomycetes</taxon>
        <taxon>Pythiales</taxon>
        <taxon>Pythiaceae</taxon>
        <taxon>Pythium</taxon>
    </lineage>
</organism>
<dbReference type="InterPro" id="IPR029281">
    <property type="entry name" value="FAM194_C"/>
</dbReference>
<dbReference type="Gene3D" id="3.40.30.10">
    <property type="entry name" value="Glutaredoxin"/>
    <property type="match status" value="1"/>
</dbReference>
<evidence type="ECO:0000313" key="2">
    <source>
        <dbReference type="EMBL" id="KAJ0399577.1"/>
    </source>
</evidence>
<feature type="domain" description="FAM194 C-terminal" evidence="1">
    <location>
        <begin position="4"/>
        <end position="135"/>
    </location>
</feature>
<evidence type="ECO:0000313" key="3">
    <source>
        <dbReference type="Proteomes" id="UP001209570"/>
    </source>
</evidence>
<proteinExistence type="predicted"/>
<name>A0AAD5LHZ3_PYTIN</name>
<evidence type="ECO:0000259" key="1">
    <source>
        <dbReference type="Pfam" id="PF14977"/>
    </source>
</evidence>
<dbReference type="EMBL" id="JAKCXM010000178">
    <property type="protein sequence ID" value="KAJ0399577.1"/>
    <property type="molecule type" value="Genomic_DNA"/>
</dbReference>
<dbReference type="Pfam" id="PF14977">
    <property type="entry name" value="FAM194"/>
    <property type="match status" value="1"/>
</dbReference>
<protein>
    <recommendedName>
        <fullName evidence="1">FAM194 C-terminal domain-containing protein</fullName>
    </recommendedName>
</protein>
<keyword evidence="3" id="KW-1185">Reference proteome</keyword>
<dbReference type="SUPFAM" id="SSF52833">
    <property type="entry name" value="Thioredoxin-like"/>
    <property type="match status" value="1"/>
</dbReference>
<dbReference type="AlphaFoldDB" id="A0AAD5LHZ3"/>
<gene>
    <name evidence="2" type="ORF">P43SY_009636</name>
</gene>
<dbReference type="Proteomes" id="UP001209570">
    <property type="component" value="Unassembled WGS sequence"/>
</dbReference>
<dbReference type="InterPro" id="IPR036249">
    <property type="entry name" value="Thioredoxin-like_sf"/>
</dbReference>